<dbReference type="SMART" id="SM00255">
    <property type="entry name" value="TIR"/>
    <property type="match status" value="1"/>
</dbReference>
<feature type="region of interest" description="Disordered" evidence="1">
    <location>
        <begin position="199"/>
        <end position="230"/>
    </location>
</feature>
<dbReference type="EMBL" id="FOME01000001">
    <property type="protein sequence ID" value="SFC65711.1"/>
    <property type="molecule type" value="Genomic_DNA"/>
</dbReference>
<dbReference type="Proteomes" id="UP000236729">
    <property type="component" value="Unassembled WGS sequence"/>
</dbReference>
<evidence type="ECO:0000313" key="4">
    <source>
        <dbReference type="EMBL" id="SEF81902.1"/>
    </source>
</evidence>
<evidence type="ECO:0000313" key="5">
    <source>
        <dbReference type="EMBL" id="SFC65711.1"/>
    </source>
</evidence>
<reference evidence="6 7" key="1">
    <citation type="submission" date="2016-10" db="EMBL/GenBank/DDBJ databases">
        <authorList>
            <person name="Varghese N."/>
            <person name="Submissions S."/>
        </authorList>
    </citation>
    <scope>NUCLEOTIDE SEQUENCE [LARGE SCALE GENOMIC DNA]</scope>
    <source>
        <strain evidence="7">ATCC 20501</strain>
        <strain evidence="5 6">CGMCC 4.3529</strain>
    </source>
</reference>
<dbReference type="AlphaFoldDB" id="A0A1H5V368"/>
<dbReference type="EMBL" id="FNVB01000002">
    <property type="protein sequence ID" value="SEF81902.1"/>
    <property type="molecule type" value="Genomic_DNA"/>
</dbReference>
<accession>A0A1H5V368</accession>
<dbReference type="SUPFAM" id="SSF89372">
    <property type="entry name" value="Fucose-specific lectin"/>
    <property type="match status" value="1"/>
</dbReference>
<dbReference type="Pfam" id="PF26607">
    <property type="entry name" value="DUF8189"/>
    <property type="match status" value="1"/>
</dbReference>
<gene>
    <name evidence="4" type="ORF">SAMN02982929_00754</name>
    <name evidence="5" type="ORF">SAMN05216506_1011317</name>
</gene>
<evidence type="ECO:0000256" key="2">
    <source>
        <dbReference type="SAM" id="Phobius"/>
    </source>
</evidence>
<sequence length="556" mass="61049">MSSARDGYEYDIAVSFAGEDRDYVERVVRELQKEGIKVFYDQDIQDQLWGENLIDYLKVVYGGRARYVVLFISRYYLEKKWTNWERQSAQDRGLQQPSPYILPVRLDDSELPGMLTSVAYLDARVSSIKDIVNAAKGKLGSIGVASGSKSGDEVLLSGIDGVESRRPRRKLPVLIVTAVLVLALVVVVLRFGISWAPPDTSQGRPTPVTPSSQLEAHPPLPPPTACAERSTHDWCGKLPGGAAGLAADGTMVILAKNSDNTVARYKQSNFKEHVTLDGNLGGNVGDAPTVVPDARGRLIAFAVDIDGTLRYNSNVESEPPQDNWLPIPGASDMRGRPAAAQDASGRLVVFTRDNGGRLWRTAQSDPSEYKWDSPVLMPGPGLWDDPTVHQDVNRELRVFALTDKSSSVYTWAEDRQRPPSESWSWQQVGGAKLATSPAVVKDDRQRLHLIALGADNSLQHIVEDPIPNKWSTEWSAISPPGLYEDQPAAAWDPKFEIVKAYARRQDLRDKVYSVNASGPEAEQSIATPMDRVLSVAPDIEEALIIYGTHEGAVVTA</sequence>
<evidence type="ECO:0000313" key="7">
    <source>
        <dbReference type="Proteomes" id="UP000236729"/>
    </source>
</evidence>
<dbReference type="Gene3D" id="2.120.10.70">
    <property type="entry name" value="Fucose-specific lectin"/>
    <property type="match status" value="1"/>
</dbReference>
<dbReference type="Proteomes" id="UP000199690">
    <property type="component" value="Unassembled WGS sequence"/>
</dbReference>
<accession>A0A1I1KY89</accession>
<feature type="compositionally biased region" description="Polar residues" evidence="1">
    <location>
        <begin position="199"/>
        <end position="214"/>
    </location>
</feature>
<dbReference type="InterPro" id="IPR000157">
    <property type="entry name" value="TIR_dom"/>
</dbReference>
<keyword evidence="2" id="KW-0812">Transmembrane</keyword>
<keyword evidence="2" id="KW-0472">Membrane</keyword>
<dbReference type="Gene3D" id="3.40.50.10140">
    <property type="entry name" value="Toll/interleukin-1 receptor homology (TIR) domain"/>
    <property type="match status" value="1"/>
</dbReference>
<dbReference type="InterPro" id="IPR058502">
    <property type="entry name" value="PLL-like_beta-prop"/>
</dbReference>
<dbReference type="PROSITE" id="PS50104">
    <property type="entry name" value="TIR"/>
    <property type="match status" value="1"/>
</dbReference>
<dbReference type="Pfam" id="PF13676">
    <property type="entry name" value="TIR_2"/>
    <property type="match status" value="1"/>
</dbReference>
<evidence type="ECO:0000256" key="1">
    <source>
        <dbReference type="SAM" id="MobiDB-lite"/>
    </source>
</evidence>
<name>A0A1H5V368_9PSEU</name>
<proteinExistence type="predicted"/>
<evidence type="ECO:0000313" key="6">
    <source>
        <dbReference type="Proteomes" id="UP000199690"/>
    </source>
</evidence>
<dbReference type="SMR" id="A0A1H5V368"/>
<dbReference type="GO" id="GO:0007165">
    <property type="term" value="P:signal transduction"/>
    <property type="evidence" value="ECO:0007669"/>
    <property type="project" value="InterPro"/>
</dbReference>
<feature type="domain" description="TIR" evidence="3">
    <location>
        <begin position="8"/>
        <end position="139"/>
    </location>
</feature>
<dbReference type="InterPro" id="IPR035897">
    <property type="entry name" value="Toll_tir_struct_dom_sf"/>
</dbReference>
<organism evidence="4 7">
    <name type="scientific">Saccharopolyspora kobensis</name>
    <dbReference type="NCBI Taxonomy" id="146035"/>
    <lineage>
        <taxon>Bacteria</taxon>
        <taxon>Bacillati</taxon>
        <taxon>Actinomycetota</taxon>
        <taxon>Actinomycetes</taxon>
        <taxon>Pseudonocardiales</taxon>
        <taxon>Pseudonocardiaceae</taxon>
        <taxon>Saccharopolyspora</taxon>
    </lineage>
</organism>
<keyword evidence="2" id="KW-1133">Transmembrane helix</keyword>
<keyword evidence="6" id="KW-1185">Reference proteome</keyword>
<dbReference type="RefSeq" id="WP_177247406.1">
    <property type="nucleotide sequence ID" value="NZ_FNVB01000002.1"/>
</dbReference>
<reference evidence="4" key="2">
    <citation type="submission" date="2016-10" db="EMBL/GenBank/DDBJ databases">
        <authorList>
            <person name="de Groot N.N."/>
        </authorList>
    </citation>
    <scope>NUCLEOTIDE SEQUENCE [LARGE SCALE GENOMIC DNA]</scope>
    <source>
        <strain evidence="4">ATCC 20501</strain>
    </source>
</reference>
<evidence type="ECO:0000259" key="3">
    <source>
        <dbReference type="PROSITE" id="PS50104"/>
    </source>
</evidence>
<feature type="transmembrane region" description="Helical" evidence="2">
    <location>
        <begin position="173"/>
        <end position="196"/>
    </location>
</feature>
<protein>
    <submittedName>
        <fullName evidence="4">TIR domain-containing protein</fullName>
    </submittedName>
</protein>
<dbReference type="SUPFAM" id="SSF52200">
    <property type="entry name" value="Toll/Interleukin receptor TIR domain"/>
    <property type="match status" value="1"/>
</dbReference>